<dbReference type="FunFam" id="1.25.40.10:FF:001881">
    <property type="entry name" value="Uncharacterized protein"/>
    <property type="match status" value="1"/>
</dbReference>
<dbReference type="GO" id="GO:0006493">
    <property type="term" value="P:protein O-linked glycosylation"/>
    <property type="evidence" value="ECO:0007669"/>
    <property type="project" value="TreeGrafter"/>
</dbReference>
<evidence type="ECO:0000313" key="12">
    <source>
        <dbReference type="Proteomes" id="UP000324748"/>
    </source>
</evidence>
<dbReference type="Pfam" id="PF13181">
    <property type="entry name" value="TPR_8"/>
    <property type="match status" value="2"/>
</dbReference>
<comment type="similarity">
    <text evidence="2">Belongs to the glycosyltransferase 41 family. O-GlcNAc transferase subfamily.</text>
</comment>
<feature type="region of interest" description="Disordered" evidence="9">
    <location>
        <begin position="541"/>
        <end position="569"/>
    </location>
</feature>
<feature type="repeat" description="TPR" evidence="8">
    <location>
        <begin position="1283"/>
        <end position="1316"/>
    </location>
</feature>
<dbReference type="FunFam" id="3.40.50.11380:FF:000004">
    <property type="entry name" value="UDP-N-acetylglucosaminyltransferase (AFU_orthologue AFUA_1G03380)"/>
    <property type="match status" value="1"/>
</dbReference>
<feature type="repeat" description="TPR" evidence="8">
    <location>
        <begin position="1249"/>
        <end position="1282"/>
    </location>
</feature>
<keyword evidence="5" id="KW-0808">Transferase</keyword>
<evidence type="ECO:0000256" key="5">
    <source>
        <dbReference type="ARBA" id="ARBA00022679"/>
    </source>
</evidence>
<evidence type="ECO:0000256" key="2">
    <source>
        <dbReference type="ARBA" id="ARBA00005386"/>
    </source>
</evidence>
<feature type="repeat" description="TPR" evidence="8">
    <location>
        <begin position="858"/>
        <end position="891"/>
    </location>
</feature>
<dbReference type="Gene3D" id="3.40.50.2000">
    <property type="entry name" value="Glycogen Phosphorylase B"/>
    <property type="match status" value="1"/>
</dbReference>
<dbReference type="InterPro" id="IPR011990">
    <property type="entry name" value="TPR-like_helical_dom_sf"/>
</dbReference>
<sequence length="2161" mass="237962">MYPTHFPPQQQQQYHQQQHQQQHPLPIYPPRPAQPDRRRSAIETTHRQSHNNLGFLVASDATPSASPFGPHPNTFFPVIPPPQPAIDQQVQTHQQVNAILSLPPSLLAQLARTPDISQQQVILQSYPTQILPIMALSAPEPSSSSLQCPPEYPTTTSTTSLISSTSPATQSITQAISQRAIPHLLHQRFSPYSNSIFAPVSEASDYLNNPADYQPTYRSVDEWAIQVAQQTAASTPIDQHATEYIANQLKQWALHSQDSQLEQHVQQSRLNAVLLAAQAEALIQSTGHHHHPQQPPPDLAPYAETYKTQLASIASGYYTQFHRQAIINLNHPDDHPNPIIHSSPPTPLTPPASSSSLKNPPIGLLQPITTATDILHLPTNSTTATAAAATATSAPPTAATPSASACFHTGDRRLSLPAAACTAPSALQPSGCKDNLATNSCLELAGPCTQTQTSTTHPVQQQQHQHQQHHQQQQLHCTTDYSYPSNQFSSDSSSHHHHHHHPSSSSSAPSSASPATINNNNITTSVLQLPSASSASSLSFASPAFNQQPPLGPSSSHLGNGHPRPRPMNMLLTAQSSAHQPHINNTHSALDSKLSSRNVQAAAVAALTSNFIAATDLSSRAGQTLNILGMTVQTKLTTPPAFPPGPAAIAATQHSLALAQQQQQLINQPTSAPIPHHTNTHPHPLPLIQNHNQPRPLSQAILPAQRPPSSLLPGSLRPSHSSTTTTTTTTTTTAIMLNNTCPSAPTNLTGPTAPTGTHLAVHNEQPNHVSQVERIWRSAQEGQCTERARDYLLSYAHAVYSKKSNDPCLLPLLHTLIKLHPKHLPTLLLLSCVYYSQGDYVSSLFHNDQILMLDPEYVEAMSNVGTTKRALGSWAEAEEWWWRAIKLRPTYFDAFDNLLGVLCNPQSPPVAHGIHPVQPPSTQPRYSEALRLCTFVETALFGSLDQQLRPIRLPSTIPPSHAHRVQNLFYAKGNLLIAMGKVSQARHEYEKALEVVCGPPLRKSATSISTSTGGYALIDLVLATTSIGIFMMALNGSLTGSIGDPMVLKALSATGIWDPNQSGYQAILADPLKAAKQRRQIIKSKLLQMGGGILPYVLLLPESLDQLIATVFNATNRVLPVFQNHSPSPSNGESIRNAAFQSANQTTSTVLLTLAKCLQDAISAPMGVGENDSSLDGIPPSSSLLLSLYYIAITLHPSPSTCNNLGILLSTIPSTLTLNNPSQGRRVINGQQIAHTFYVQGLQKDRNHPHLYTNLGSLLKDMGQLPQAVSMYEKAVQCNPNFDVALANLANAIKDMGRVQESVQWYVRAVSINPNFPEAVCGLVNALGGVCDWRDRGAVGSEPVVDRHGKLLGPPSPAADGKLRAGLMGKVSRLVDKQLDEGMAYGRGVMRQAASLDQWLEAIAIVKTGRMDGLNEEERKKWRSKFEVFCGSTAHDSRTVTAAGTDRYNEGGFLIRLIERCNRQIQRRWYVDTYGEVVSLTKGKAPAIELATDGSLSKYRRLSLPSALPVPPVPTVLPFHTFTYPLTARECRLISHRNALRISLGTLNQPWIPSSVYPPPPPPCPEIDEHSDPPGIARLRIGYVSSDFNNHPLAHLMQSVFGIHNRAKFAVVCYATSPSDGSIYRKKIEQEVESFKDVSGWSHEEVVKEILKDRIHILINLNGYTKGAKNEIFAARPCPVQMEFMGFAGTLASGWTDWIIADPVVCPPRMVSGERWRRRHHLSKLQSFCTSHDGQDGQANGPSSLLQSEQEEPRMVELVDDGPTDFDGDLDPESIDENWVYTEKFIYMPHSYFVCDHKQGFREELAQDISGGVDLNGVPINFKREPLLQQQHVVQPLTAQSQQQQPALLQEPASKEIEWETEEFKRWKMRREMFPDLDEQTVIFANFNQLYKIDPLIFKYWLDILAAIPNSILWLLRFPAPGEPHLKITAERWAGREVAGRIRFTDVAPKPIHIKRGRIADLFLDSTECNAHTTAADILWSGTPILTLPRPTHAHKMCSRVAASIALATGYGSQMIATSMDDYKERAIRFGRSVRYVPRMNQAGTEGYMSGELVEGGLIELRQRLFFNRERSALFDTVRWTRNLERGLWEAWRRFVEGTDCEESLEWKSPLSPGAAQAHHSCSIWVQDRDDDGPELADLKRARLERAQFIENEMKNDRLDS</sequence>
<dbReference type="GO" id="GO:0097363">
    <property type="term" value="F:protein O-acetylglucosaminyltransferase activity"/>
    <property type="evidence" value="ECO:0007669"/>
    <property type="project" value="UniProtKB-EC"/>
</dbReference>
<feature type="compositionally biased region" description="Polar residues" evidence="9">
    <location>
        <begin position="1729"/>
        <end position="1748"/>
    </location>
</feature>
<evidence type="ECO:0000256" key="3">
    <source>
        <dbReference type="ARBA" id="ARBA00011970"/>
    </source>
</evidence>
<dbReference type="SUPFAM" id="SSF48452">
    <property type="entry name" value="TPR-like"/>
    <property type="match status" value="2"/>
</dbReference>
<evidence type="ECO:0000256" key="6">
    <source>
        <dbReference type="ARBA" id="ARBA00022737"/>
    </source>
</evidence>
<evidence type="ECO:0000256" key="1">
    <source>
        <dbReference type="ARBA" id="ARBA00004922"/>
    </source>
</evidence>
<feature type="region of interest" description="Disordered" evidence="9">
    <location>
        <begin position="1729"/>
        <end position="1751"/>
    </location>
</feature>
<organism evidence="11 12">
    <name type="scientific">Puccinia graminis f. sp. tritici</name>
    <dbReference type="NCBI Taxonomy" id="56615"/>
    <lineage>
        <taxon>Eukaryota</taxon>
        <taxon>Fungi</taxon>
        <taxon>Dikarya</taxon>
        <taxon>Basidiomycota</taxon>
        <taxon>Pucciniomycotina</taxon>
        <taxon>Pucciniomycetes</taxon>
        <taxon>Pucciniales</taxon>
        <taxon>Pucciniaceae</taxon>
        <taxon>Puccinia</taxon>
    </lineage>
</organism>
<feature type="domain" description="O-GlcNAc transferase C-terminal" evidence="10">
    <location>
        <begin position="1513"/>
        <end position="1710"/>
    </location>
</feature>
<dbReference type="EC" id="2.4.1.255" evidence="3"/>
<dbReference type="FunFam" id="3.40.50.2000:FF:000110">
    <property type="entry name" value="UDP-N-acetylglucosaminyltransferase protein"/>
    <property type="match status" value="1"/>
</dbReference>
<dbReference type="SMART" id="SM00028">
    <property type="entry name" value="TPR"/>
    <property type="match status" value="5"/>
</dbReference>
<evidence type="ECO:0000256" key="9">
    <source>
        <dbReference type="SAM" id="MobiDB-lite"/>
    </source>
</evidence>
<dbReference type="PROSITE" id="PS50005">
    <property type="entry name" value="TPR"/>
    <property type="match status" value="3"/>
</dbReference>
<evidence type="ECO:0000313" key="11">
    <source>
        <dbReference type="EMBL" id="KAA1090763.1"/>
    </source>
</evidence>
<feature type="region of interest" description="Disordered" evidence="9">
    <location>
        <begin position="449"/>
        <end position="518"/>
    </location>
</feature>
<feature type="region of interest" description="Disordered" evidence="9">
    <location>
        <begin position="1"/>
        <end position="41"/>
    </location>
</feature>
<evidence type="ECO:0000256" key="7">
    <source>
        <dbReference type="ARBA" id="ARBA00022803"/>
    </source>
</evidence>
<feature type="compositionally biased region" description="Polar residues" evidence="9">
    <location>
        <begin position="546"/>
        <end position="558"/>
    </location>
</feature>
<evidence type="ECO:0000259" key="10">
    <source>
        <dbReference type="Pfam" id="PF13844"/>
    </source>
</evidence>
<keyword evidence="7 8" id="KW-0802">TPR repeat</keyword>
<comment type="caution">
    <text evidence="11">The sequence shown here is derived from an EMBL/GenBank/DDBJ whole genome shotgun (WGS) entry which is preliminary data.</text>
</comment>
<dbReference type="Gene3D" id="3.40.50.11380">
    <property type="match status" value="1"/>
</dbReference>
<feature type="compositionally biased region" description="Low complexity" evidence="9">
    <location>
        <begin position="503"/>
        <end position="515"/>
    </location>
</feature>
<dbReference type="PROSITE" id="PS50293">
    <property type="entry name" value="TPR_REGION"/>
    <property type="match status" value="1"/>
</dbReference>
<feature type="compositionally biased region" description="Low complexity" evidence="9">
    <location>
        <begin position="449"/>
        <end position="479"/>
    </location>
</feature>
<feature type="region of interest" description="Disordered" evidence="9">
    <location>
        <begin position="705"/>
        <end position="728"/>
    </location>
</feature>
<gene>
    <name evidence="11" type="ORF">PGT21_012935</name>
</gene>
<dbReference type="Gene3D" id="1.25.40.10">
    <property type="entry name" value="Tetratricopeptide repeat domain"/>
    <property type="match status" value="3"/>
</dbReference>
<keyword evidence="4" id="KW-0328">Glycosyltransferase</keyword>
<accession>A0A5B0NPJ3</accession>
<reference evidence="11 12" key="1">
    <citation type="submission" date="2019-05" db="EMBL/GenBank/DDBJ databases">
        <title>Emergence of the Ug99 lineage of the wheat stem rust pathogen through somatic hybridization.</title>
        <authorList>
            <person name="Li F."/>
            <person name="Upadhyaya N.M."/>
            <person name="Sperschneider J."/>
            <person name="Matny O."/>
            <person name="Nguyen-Phuc H."/>
            <person name="Mago R."/>
            <person name="Raley C."/>
            <person name="Miller M.E."/>
            <person name="Silverstein K.A.T."/>
            <person name="Henningsen E."/>
            <person name="Hirsch C.D."/>
            <person name="Visser B."/>
            <person name="Pretorius Z.A."/>
            <person name="Steffenson B.J."/>
            <person name="Schwessinger B."/>
            <person name="Dodds P.N."/>
            <person name="Figueroa M."/>
        </authorList>
    </citation>
    <scope>NUCLEOTIDE SEQUENCE [LARGE SCALE GENOMIC DNA]</scope>
    <source>
        <strain evidence="11">21-0</strain>
    </source>
</reference>
<dbReference type="Pfam" id="PF13844">
    <property type="entry name" value="Glyco_transf_41"/>
    <property type="match status" value="2"/>
</dbReference>
<keyword evidence="6" id="KW-0677">Repeat</keyword>
<dbReference type="PANTHER" id="PTHR44998">
    <property type="match status" value="1"/>
</dbReference>
<feature type="compositionally biased region" description="Low complexity" evidence="9">
    <location>
        <begin position="154"/>
        <end position="163"/>
    </location>
</feature>
<feature type="compositionally biased region" description="Low complexity" evidence="9">
    <location>
        <begin position="7"/>
        <end position="24"/>
    </location>
</feature>
<protein>
    <recommendedName>
        <fullName evidence="3">protein O-GlcNAc transferase</fullName>
        <ecNumber evidence="3">2.4.1.255</ecNumber>
    </recommendedName>
</protein>
<comment type="pathway">
    <text evidence="1">Protein modification; protein glycosylation.</text>
</comment>
<keyword evidence="12" id="KW-1185">Reference proteome</keyword>
<feature type="compositionally biased region" description="Low complexity" evidence="9">
    <location>
        <begin position="707"/>
        <end position="728"/>
    </location>
</feature>
<proteinExistence type="inferred from homology"/>
<feature type="region of interest" description="Disordered" evidence="9">
    <location>
        <begin position="141"/>
        <end position="163"/>
    </location>
</feature>
<dbReference type="OrthoDB" id="421121at2759"/>
<dbReference type="InterPro" id="IPR029489">
    <property type="entry name" value="OGT/SEC/SPY_C"/>
</dbReference>
<evidence type="ECO:0000256" key="4">
    <source>
        <dbReference type="ARBA" id="ARBA00022676"/>
    </source>
</evidence>
<dbReference type="InterPro" id="IPR019734">
    <property type="entry name" value="TPR_rpt"/>
</dbReference>
<dbReference type="PANTHER" id="PTHR44998:SF1">
    <property type="entry name" value="UDP-N-ACETYLGLUCOSAMINE--PEPTIDE N-ACETYLGLUCOSAMINYLTRANSFERASE 110 KDA SUBUNIT"/>
    <property type="match status" value="1"/>
</dbReference>
<dbReference type="Proteomes" id="UP000324748">
    <property type="component" value="Unassembled WGS sequence"/>
</dbReference>
<dbReference type="EMBL" id="VSWC01000092">
    <property type="protein sequence ID" value="KAA1090763.1"/>
    <property type="molecule type" value="Genomic_DNA"/>
</dbReference>
<feature type="domain" description="O-GlcNAc transferase C-terminal" evidence="10">
    <location>
        <begin position="1871"/>
        <end position="2041"/>
    </location>
</feature>
<feature type="region of interest" description="Disordered" evidence="9">
    <location>
        <begin position="330"/>
        <end position="363"/>
    </location>
</feature>
<evidence type="ECO:0000256" key="8">
    <source>
        <dbReference type="PROSITE-ProRule" id="PRU00339"/>
    </source>
</evidence>
<name>A0A5B0NPJ3_PUCGR</name>